<feature type="domain" description="HTH asnC-type" evidence="4">
    <location>
        <begin position="3"/>
        <end position="64"/>
    </location>
</feature>
<dbReference type="EMBL" id="JAQQXR010000001">
    <property type="protein sequence ID" value="MDC8756021.1"/>
    <property type="molecule type" value="Genomic_DNA"/>
</dbReference>
<dbReference type="SUPFAM" id="SSF54909">
    <property type="entry name" value="Dimeric alpha+beta barrel"/>
    <property type="match status" value="1"/>
</dbReference>
<evidence type="ECO:0000313" key="6">
    <source>
        <dbReference type="Proteomes" id="UP001221208"/>
    </source>
</evidence>
<gene>
    <name evidence="5" type="ORF">OIK44_00290</name>
</gene>
<reference evidence="5 6" key="1">
    <citation type="submission" date="2022-10" db="EMBL/GenBank/DDBJ databases">
        <title>Janthinobacterium sp. hw3 Genome sequencing.</title>
        <authorList>
            <person name="Park S."/>
        </authorList>
    </citation>
    <scope>NUCLEOTIDE SEQUENCE [LARGE SCALE GENOMIC DNA]</scope>
    <source>
        <strain evidence="6">hw3</strain>
    </source>
</reference>
<dbReference type="InterPro" id="IPR036388">
    <property type="entry name" value="WH-like_DNA-bd_sf"/>
</dbReference>
<evidence type="ECO:0000256" key="3">
    <source>
        <dbReference type="ARBA" id="ARBA00023163"/>
    </source>
</evidence>
<evidence type="ECO:0000259" key="4">
    <source>
        <dbReference type="PROSITE" id="PS50956"/>
    </source>
</evidence>
<dbReference type="InterPro" id="IPR000485">
    <property type="entry name" value="AsnC-type_HTH_dom"/>
</dbReference>
<dbReference type="PROSITE" id="PS50956">
    <property type="entry name" value="HTH_ASNC_2"/>
    <property type="match status" value="1"/>
</dbReference>
<dbReference type="PRINTS" id="PR00033">
    <property type="entry name" value="HTHASNC"/>
</dbReference>
<protein>
    <submittedName>
        <fullName evidence="5">Lrp/AsnC family transcriptional regulator</fullName>
    </submittedName>
</protein>
<proteinExistence type="predicted"/>
<dbReference type="SUPFAM" id="SSF46785">
    <property type="entry name" value="Winged helix' DNA-binding domain"/>
    <property type="match status" value="1"/>
</dbReference>
<name>A0ABT5JU46_9BURK</name>
<keyword evidence="3" id="KW-0804">Transcription</keyword>
<evidence type="ECO:0000313" key="5">
    <source>
        <dbReference type="EMBL" id="MDC8756021.1"/>
    </source>
</evidence>
<evidence type="ECO:0000256" key="1">
    <source>
        <dbReference type="ARBA" id="ARBA00023015"/>
    </source>
</evidence>
<accession>A0ABT5JU46</accession>
<dbReference type="SMART" id="SM00344">
    <property type="entry name" value="HTH_ASNC"/>
    <property type="match status" value="1"/>
</dbReference>
<dbReference type="Gene3D" id="1.10.10.10">
    <property type="entry name" value="Winged helix-like DNA-binding domain superfamily/Winged helix DNA-binding domain"/>
    <property type="match status" value="1"/>
</dbReference>
<sequence>MNLDAIDFAILKALQQDGRISNLKLAEKVCLSPSACLRRVGMLEQSGVIQGYTAQLDAGMLGLEVEAFVMITMRRDVEHWHEQFVAALQNMDEVVGSHIVTGEANYLLRVRARNLKHYSDFVLEKLYKIAGVLDIRSYMVLQTIGESAVLGEPAAAGKA</sequence>
<dbReference type="PANTHER" id="PTHR30154">
    <property type="entry name" value="LEUCINE-RESPONSIVE REGULATORY PROTEIN"/>
    <property type="match status" value="1"/>
</dbReference>
<dbReference type="Pfam" id="PF13412">
    <property type="entry name" value="HTH_24"/>
    <property type="match status" value="1"/>
</dbReference>
<comment type="caution">
    <text evidence="5">The sequence shown here is derived from an EMBL/GenBank/DDBJ whole genome shotgun (WGS) entry which is preliminary data.</text>
</comment>
<organism evidence="5 6">
    <name type="scientific">Janthinobacterium fluminis</name>
    <dbReference type="NCBI Taxonomy" id="2987524"/>
    <lineage>
        <taxon>Bacteria</taxon>
        <taxon>Pseudomonadati</taxon>
        <taxon>Pseudomonadota</taxon>
        <taxon>Betaproteobacteria</taxon>
        <taxon>Burkholderiales</taxon>
        <taxon>Oxalobacteraceae</taxon>
        <taxon>Janthinobacterium</taxon>
    </lineage>
</organism>
<dbReference type="InterPro" id="IPR036390">
    <property type="entry name" value="WH_DNA-bd_sf"/>
</dbReference>
<dbReference type="PANTHER" id="PTHR30154:SF46">
    <property type="entry name" value="TRANSCRIPTIONAL REGULATORY PROTEIN"/>
    <property type="match status" value="1"/>
</dbReference>
<dbReference type="Gene3D" id="3.30.70.920">
    <property type="match status" value="1"/>
</dbReference>
<dbReference type="Proteomes" id="UP001221208">
    <property type="component" value="Unassembled WGS sequence"/>
</dbReference>
<dbReference type="Pfam" id="PF01037">
    <property type="entry name" value="AsnC_trans_reg"/>
    <property type="match status" value="1"/>
</dbReference>
<dbReference type="RefSeq" id="WP_273668651.1">
    <property type="nucleotide sequence ID" value="NZ_JAQQXR010000001.1"/>
</dbReference>
<evidence type="ECO:0000256" key="2">
    <source>
        <dbReference type="ARBA" id="ARBA00023125"/>
    </source>
</evidence>
<keyword evidence="2" id="KW-0238">DNA-binding</keyword>
<keyword evidence="6" id="KW-1185">Reference proteome</keyword>
<dbReference type="InterPro" id="IPR019888">
    <property type="entry name" value="Tscrpt_reg_AsnC-like"/>
</dbReference>
<keyword evidence="1" id="KW-0805">Transcription regulation</keyword>
<dbReference type="InterPro" id="IPR019887">
    <property type="entry name" value="Tscrpt_reg_AsnC/Lrp_C"/>
</dbReference>
<dbReference type="InterPro" id="IPR011008">
    <property type="entry name" value="Dimeric_a/b-barrel"/>
</dbReference>